<dbReference type="GO" id="GO:0051539">
    <property type="term" value="F:4 iron, 4 sulfur cluster binding"/>
    <property type="evidence" value="ECO:0007669"/>
    <property type="project" value="UniProtKB-KW"/>
</dbReference>
<dbReference type="GO" id="GO:0006289">
    <property type="term" value="P:nucleotide-excision repair"/>
    <property type="evidence" value="ECO:0007669"/>
    <property type="project" value="TreeGrafter"/>
</dbReference>
<dbReference type="EMBL" id="JXJN01016598">
    <property type="status" value="NOT_ANNOTATED_CDS"/>
    <property type="molecule type" value="Genomic_DNA"/>
</dbReference>
<evidence type="ECO:0000256" key="2">
    <source>
        <dbReference type="ARBA" id="ARBA00008343"/>
    </source>
</evidence>
<dbReference type="SMART" id="SM00525">
    <property type="entry name" value="FES"/>
    <property type="match status" value="1"/>
</dbReference>
<dbReference type="InterPro" id="IPR023170">
    <property type="entry name" value="HhH_base_excis_C"/>
</dbReference>
<dbReference type="InterPro" id="IPR011257">
    <property type="entry name" value="DNA_glycosylase"/>
</dbReference>
<dbReference type="PANTHER" id="PTHR43286:SF1">
    <property type="entry name" value="ENDONUCLEASE III-LIKE PROTEIN 1"/>
    <property type="match status" value="1"/>
</dbReference>
<dbReference type="InterPro" id="IPR000445">
    <property type="entry name" value="HhH_motif"/>
</dbReference>
<evidence type="ECO:0000256" key="4">
    <source>
        <dbReference type="ARBA" id="ARBA00022723"/>
    </source>
</evidence>
<comment type="subcellular location">
    <subcellularLocation>
        <location evidence="13">Nucleus</location>
    </subcellularLocation>
    <subcellularLocation>
        <location evidence="13">Mitochondrion</location>
    </subcellularLocation>
</comment>
<keyword evidence="4" id="KW-0479">Metal-binding</keyword>
<name>A0A1B0BLX9_9MUSC</name>
<dbReference type="PROSITE" id="PS00764">
    <property type="entry name" value="ENDONUCLEASE_III_1"/>
    <property type="match status" value="1"/>
</dbReference>
<dbReference type="PANTHER" id="PTHR43286">
    <property type="entry name" value="ENDONUCLEASE III-LIKE PROTEIN 1"/>
    <property type="match status" value="1"/>
</dbReference>
<evidence type="ECO:0000259" key="15">
    <source>
        <dbReference type="SMART" id="SM00478"/>
    </source>
</evidence>
<dbReference type="Gene3D" id="1.10.1670.10">
    <property type="entry name" value="Helix-hairpin-Helix base-excision DNA repair enzymes (C-terminal)"/>
    <property type="match status" value="1"/>
</dbReference>
<evidence type="ECO:0000256" key="10">
    <source>
        <dbReference type="ARBA" id="ARBA00023204"/>
    </source>
</evidence>
<dbReference type="FunFam" id="1.10.1670.10:FF:000003">
    <property type="entry name" value="Endonuclease III homolog"/>
    <property type="match status" value="1"/>
</dbReference>
<feature type="domain" description="HhH-GPD" evidence="15">
    <location>
        <begin position="203"/>
        <end position="353"/>
    </location>
</feature>
<evidence type="ECO:0000256" key="14">
    <source>
        <dbReference type="SAM" id="MobiDB-lite"/>
    </source>
</evidence>
<feature type="region of interest" description="Disordered" evidence="14">
    <location>
        <begin position="122"/>
        <end position="147"/>
    </location>
</feature>
<dbReference type="Gene3D" id="1.10.340.30">
    <property type="entry name" value="Hypothetical protein, domain 2"/>
    <property type="match status" value="1"/>
</dbReference>
<comment type="cofactor">
    <cofactor evidence="1">
        <name>[4Fe-4S] cluster</name>
        <dbReference type="ChEBI" id="CHEBI:49883"/>
    </cofactor>
</comment>
<evidence type="ECO:0000256" key="9">
    <source>
        <dbReference type="ARBA" id="ARBA00023014"/>
    </source>
</evidence>
<comment type="similarity">
    <text evidence="2 13">Belongs to the Nth/MutY family.</text>
</comment>
<evidence type="ECO:0000256" key="12">
    <source>
        <dbReference type="ARBA" id="ARBA00023295"/>
    </source>
</evidence>
<evidence type="ECO:0000313" key="17">
    <source>
        <dbReference type="Proteomes" id="UP000092460"/>
    </source>
</evidence>
<keyword evidence="5 13" id="KW-0227">DNA damage</keyword>
<dbReference type="GO" id="GO:0003677">
    <property type="term" value="F:DNA binding"/>
    <property type="evidence" value="ECO:0007669"/>
    <property type="project" value="UniProtKB-UniRule"/>
</dbReference>
<dbReference type="GO" id="GO:0006285">
    <property type="term" value="P:base-excision repair, AP site formation"/>
    <property type="evidence" value="ECO:0007669"/>
    <property type="project" value="UniProtKB-UniRule"/>
</dbReference>
<evidence type="ECO:0000313" key="16">
    <source>
        <dbReference type="EnsemblMetazoa" id="GPPI034253-PA"/>
    </source>
</evidence>
<dbReference type="GO" id="GO:0000703">
    <property type="term" value="F:oxidized pyrimidine nucleobase lesion DNA N-glycosylase activity"/>
    <property type="evidence" value="ECO:0007669"/>
    <property type="project" value="UniProtKB-UniRule"/>
</dbReference>
<feature type="region of interest" description="Disordered" evidence="14">
    <location>
        <begin position="87"/>
        <end position="107"/>
    </location>
</feature>
<evidence type="ECO:0000256" key="1">
    <source>
        <dbReference type="ARBA" id="ARBA00001966"/>
    </source>
</evidence>
<dbReference type="VEuPathDB" id="VectorBase:GPPI034253"/>
<keyword evidence="13" id="KW-0539">Nucleus</keyword>
<dbReference type="GO" id="GO:0046872">
    <property type="term" value="F:metal ion binding"/>
    <property type="evidence" value="ECO:0007669"/>
    <property type="project" value="UniProtKB-KW"/>
</dbReference>
<keyword evidence="13" id="KW-0496">Mitochondrion</keyword>
<dbReference type="EC" id="4.2.99.18" evidence="13"/>
<dbReference type="STRING" id="67801.A0A1B0BLX9"/>
<evidence type="ECO:0000256" key="7">
    <source>
        <dbReference type="ARBA" id="ARBA00022946"/>
    </source>
</evidence>
<comment type="caution">
    <text evidence="13">Lacks conserved residue(s) required for the propagation of feature annotation.</text>
</comment>
<dbReference type="Proteomes" id="UP000092460">
    <property type="component" value="Unassembled WGS sequence"/>
</dbReference>
<keyword evidence="7" id="KW-0809">Transit peptide</keyword>
<gene>
    <name evidence="13" type="primary">NTH1</name>
</gene>
<dbReference type="InterPro" id="IPR003651">
    <property type="entry name" value="Endonuclease3_FeS-loop_motif"/>
</dbReference>
<dbReference type="Pfam" id="PF00730">
    <property type="entry name" value="HhH-GPD"/>
    <property type="match status" value="1"/>
</dbReference>
<keyword evidence="6 13" id="KW-0378">Hydrolase</keyword>
<dbReference type="InterPro" id="IPR030841">
    <property type="entry name" value="NTH1"/>
</dbReference>
<evidence type="ECO:0000256" key="6">
    <source>
        <dbReference type="ARBA" id="ARBA00022801"/>
    </source>
</evidence>
<dbReference type="EC" id="3.2.2.-" evidence="13"/>
<comment type="function">
    <text evidence="13">Bifunctional DNA N-glycosylase with associated apurinic/apyrimidinic (AP) lyase function that catalyzes the first step in base excision repair (BER), the primary repair pathway for the repair of oxidative DNA damage. The DNA N-glycosylase activity releases the damaged DNA base from DNA by cleaving the N-glycosidic bond, leaving an AP site. The AP lyase activity cleaves the phosphodiester bond 3' to the AP site by a beta-elimination. Primarily recognizes and repairs oxidative base damage of pyrimidines.</text>
</comment>
<dbReference type="SMART" id="SM00478">
    <property type="entry name" value="ENDO3c"/>
    <property type="match status" value="1"/>
</dbReference>
<keyword evidence="9" id="KW-0411">Iron-sulfur</keyword>
<dbReference type="InterPro" id="IPR004035">
    <property type="entry name" value="Endouclease-III_FeS-bd_BS"/>
</dbReference>
<accession>A0A1B0BLX9</accession>
<evidence type="ECO:0000256" key="13">
    <source>
        <dbReference type="HAMAP-Rule" id="MF_03183"/>
    </source>
</evidence>
<dbReference type="InterPro" id="IPR003265">
    <property type="entry name" value="HhH-GPD_domain"/>
</dbReference>
<dbReference type="AlphaFoldDB" id="A0A1B0BLX9"/>
<comment type="catalytic activity">
    <reaction evidence="13">
        <text>2'-deoxyribonucleotide-(2'-deoxyribose 5'-phosphate)-2'-deoxyribonucleotide-DNA = a 3'-end 2'-deoxyribonucleotide-(2,3-dehydro-2,3-deoxyribose 5'-phosphate)-DNA + a 5'-end 5'-phospho-2'-deoxyribonucleoside-DNA + H(+)</text>
        <dbReference type="Rhea" id="RHEA:66592"/>
        <dbReference type="Rhea" id="RHEA-COMP:13180"/>
        <dbReference type="Rhea" id="RHEA-COMP:16897"/>
        <dbReference type="Rhea" id="RHEA-COMP:17067"/>
        <dbReference type="ChEBI" id="CHEBI:15378"/>
        <dbReference type="ChEBI" id="CHEBI:136412"/>
        <dbReference type="ChEBI" id="CHEBI:157695"/>
        <dbReference type="ChEBI" id="CHEBI:167181"/>
        <dbReference type="EC" id="4.2.99.18"/>
    </reaction>
</comment>
<keyword evidence="8" id="KW-0408">Iron</keyword>
<dbReference type="GO" id="GO:0005739">
    <property type="term" value="C:mitochondrion"/>
    <property type="evidence" value="ECO:0007669"/>
    <property type="project" value="UniProtKB-SubCell"/>
</dbReference>
<evidence type="ECO:0000256" key="8">
    <source>
        <dbReference type="ARBA" id="ARBA00023004"/>
    </source>
</evidence>
<dbReference type="HAMAP" id="MF_03183">
    <property type="entry name" value="Endonuclease_III_Nth"/>
    <property type="match status" value="1"/>
</dbReference>
<dbReference type="FunFam" id="1.10.340.30:FF:000005">
    <property type="entry name" value="Endonuclease III-like protein 1"/>
    <property type="match status" value="1"/>
</dbReference>
<keyword evidence="10 13" id="KW-0234">DNA repair</keyword>
<keyword evidence="12 13" id="KW-0326">Glycosidase</keyword>
<protein>
    <recommendedName>
        <fullName evidence="13">Endonuclease III homolog</fullName>
        <ecNumber evidence="13">3.2.2.-</ecNumber>
        <ecNumber evidence="13">4.2.99.18</ecNumber>
    </recommendedName>
    <alternativeName>
        <fullName evidence="13">Bifunctional DNA N-glycosylase/DNA-(apurinic or apyrimidinic site) lyase</fullName>
        <shortName evidence="13">DNA glycosylase/AP lyase</shortName>
    </alternativeName>
</protein>
<proteinExistence type="inferred from homology"/>
<dbReference type="EnsemblMetazoa" id="GPPI034253-RA">
    <property type="protein sequence ID" value="GPPI034253-PA"/>
    <property type="gene ID" value="GPPI034253"/>
</dbReference>
<sequence length="412" mass="46730">MLQHLFRVNLRTMSSVKKSKQSLATNKSKIKKNRTQIPQITEAMKVDNNINSITEKLEVNGKAGRKANNDEILDMEEMSSSTYAKTRLRTKKKSDELEKGGKMHNNPSVIDLKQLDEEPEKVVNSKKPKGINELTGASSSKKIKKETDEVNWEPKDWREILENIRLMRSKDNAPVDTMGCHKCADENADEKTQRFHKLVALMLSSQTKDETTYHAMLRLKEQTLIPETIVNMKLNTLENMLHPVSFYKNKAKYLQQTSKILVENYGSDIPNNIKDLVALPGVGPKMAHICMSTAWQQVTGIGVDVHVHRICNRLNWVPKATKEPEQTRLALEAWLPQQLWGEVNHLLVGFGQTVCTPAKPKCENCLNNNICPSAPKSAKNINKNENNEINPQLAELLNKAEFKKSKTILKNC</sequence>
<evidence type="ECO:0000256" key="5">
    <source>
        <dbReference type="ARBA" id="ARBA00022763"/>
    </source>
</evidence>
<keyword evidence="11 13" id="KW-0456">Lyase</keyword>
<dbReference type="SUPFAM" id="SSF48150">
    <property type="entry name" value="DNA-glycosylase"/>
    <property type="match status" value="1"/>
</dbReference>
<keyword evidence="17" id="KW-1185">Reference proteome</keyword>
<organism evidence="16 17">
    <name type="scientific">Glossina palpalis gambiensis</name>
    <dbReference type="NCBI Taxonomy" id="67801"/>
    <lineage>
        <taxon>Eukaryota</taxon>
        <taxon>Metazoa</taxon>
        <taxon>Ecdysozoa</taxon>
        <taxon>Arthropoda</taxon>
        <taxon>Hexapoda</taxon>
        <taxon>Insecta</taxon>
        <taxon>Pterygota</taxon>
        <taxon>Neoptera</taxon>
        <taxon>Endopterygota</taxon>
        <taxon>Diptera</taxon>
        <taxon>Brachycera</taxon>
        <taxon>Muscomorpha</taxon>
        <taxon>Hippoboscoidea</taxon>
        <taxon>Glossinidae</taxon>
        <taxon>Glossina</taxon>
    </lineage>
</organism>
<evidence type="ECO:0000256" key="3">
    <source>
        <dbReference type="ARBA" id="ARBA00022485"/>
    </source>
</evidence>
<evidence type="ECO:0000256" key="11">
    <source>
        <dbReference type="ARBA" id="ARBA00023239"/>
    </source>
</evidence>
<dbReference type="GO" id="GO:0005634">
    <property type="term" value="C:nucleus"/>
    <property type="evidence" value="ECO:0007669"/>
    <property type="project" value="UniProtKB-SubCell"/>
</dbReference>
<dbReference type="Pfam" id="PF00633">
    <property type="entry name" value="HHH"/>
    <property type="match status" value="1"/>
</dbReference>
<dbReference type="CDD" id="cd00056">
    <property type="entry name" value="ENDO3c"/>
    <property type="match status" value="1"/>
</dbReference>
<reference evidence="17" key="1">
    <citation type="submission" date="2015-01" db="EMBL/GenBank/DDBJ databases">
        <authorList>
            <person name="Aksoy S."/>
            <person name="Warren W."/>
            <person name="Wilson R.K."/>
        </authorList>
    </citation>
    <scope>NUCLEOTIDE SEQUENCE [LARGE SCALE GENOMIC DNA]</scope>
    <source>
        <strain evidence="17">IAEA</strain>
    </source>
</reference>
<keyword evidence="3" id="KW-0004">4Fe-4S</keyword>
<reference evidence="16" key="2">
    <citation type="submission" date="2020-05" db="UniProtKB">
        <authorList>
            <consortium name="EnsemblMetazoa"/>
        </authorList>
    </citation>
    <scope>IDENTIFICATION</scope>
    <source>
        <strain evidence="16">IAEA</strain>
    </source>
</reference>
<dbReference type="GO" id="GO:0140078">
    <property type="term" value="F:class I DNA-(apurinic or apyrimidinic site) endonuclease activity"/>
    <property type="evidence" value="ECO:0007669"/>
    <property type="project" value="UniProtKB-EC"/>
</dbReference>